<keyword evidence="1" id="KW-1133">Transmembrane helix</keyword>
<evidence type="ECO:0000256" key="1">
    <source>
        <dbReference type="SAM" id="Phobius"/>
    </source>
</evidence>
<reference evidence="2 3" key="1">
    <citation type="submission" date="2021-05" db="EMBL/GenBank/DDBJ databases">
        <title>A Polyphasic approach of four new species of the genus Ohtaekwangia: Ohtaekwangia histidinii sp. nov., Ohtaekwangia cretensis sp. nov., Ohtaekwangia indiensis sp. nov., Ohtaekwangia reichenbachii sp. nov. from diverse environment.</title>
        <authorList>
            <person name="Octaviana S."/>
        </authorList>
    </citation>
    <scope>NUCLEOTIDE SEQUENCE [LARGE SCALE GENOMIC DNA]</scope>
    <source>
        <strain evidence="2 3">PWU37</strain>
    </source>
</reference>
<evidence type="ECO:0000313" key="3">
    <source>
        <dbReference type="Proteomes" id="UP001319180"/>
    </source>
</evidence>
<dbReference type="Proteomes" id="UP001319180">
    <property type="component" value="Unassembled WGS sequence"/>
</dbReference>
<name>A0AAP2GKN8_9BACT</name>
<sequence length="70" mass="7193">MSVLQRMQEPTPKFFRVLRTIGLILAAASGAILAAPVTLPAVVVSLAGYLAVAGTVATAVAQTAVEKLEE</sequence>
<dbReference type="EMBL" id="JAHESC010000037">
    <property type="protein sequence ID" value="MBT1689228.1"/>
    <property type="molecule type" value="Genomic_DNA"/>
</dbReference>
<feature type="transmembrane region" description="Helical" evidence="1">
    <location>
        <begin position="21"/>
        <end position="40"/>
    </location>
</feature>
<organism evidence="2 3">
    <name type="scientific">Dawidia soli</name>
    <dbReference type="NCBI Taxonomy" id="2782352"/>
    <lineage>
        <taxon>Bacteria</taxon>
        <taxon>Pseudomonadati</taxon>
        <taxon>Bacteroidota</taxon>
        <taxon>Cytophagia</taxon>
        <taxon>Cytophagales</taxon>
        <taxon>Chryseotaleaceae</taxon>
        <taxon>Dawidia</taxon>
    </lineage>
</organism>
<accession>A0AAP2GKN8</accession>
<keyword evidence="1" id="KW-0472">Membrane</keyword>
<evidence type="ECO:0000313" key="2">
    <source>
        <dbReference type="EMBL" id="MBT1689228.1"/>
    </source>
</evidence>
<keyword evidence="3" id="KW-1185">Reference proteome</keyword>
<comment type="caution">
    <text evidence="2">The sequence shown here is derived from an EMBL/GenBank/DDBJ whole genome shotgun (WGS) entry which is preliminary data.</text>
</comment>
<gene>
    <name evidence="2" type="ORF">KK078_21865</name>
</gene>
<protein>
    <submittedName>
        <fullName evidence="2">Uncharacterized protein</fullName>
    </submittedName>
</protein>
<dbReference type="AlphaFoldDB" id="A0AAP2GKN8"/>
<proteinExistence type="predicted"/>
<dbReference type="RefSeq" id="WP_254092451.1">
    <property type="nucleotide sequence ID" value="NZ_JAHESC010000037.1"/>
</dbReference>
<keyword evidence="1" id="KW-0812">Transmembrane</keyword>